<feature type="region of interest" description="Disordered" evidence="1">
    <location>
        <begin position="501"/>
        <end position="547"/>
    </location>
</feature>
<keyword evidence="5" id="KW-1185">Reference proteome</keyword>
<reference evidence="4 5" key="1">
    <citation type="journal article" date="2018" name="Nat. Ecol. Evol.">
        <title>Genomic signatures of mitonuclear coevolution across populations of Tigriopus californicus.</title>
        <authorList>
            <person name="Barreto F.S."/>
            <person name="Watson E.T."/>
            <person name="Lima T.G."/>
            <person name="Willett C.S."/>
            <person name="Edmands S."/>
            <person name="Li W."/>
            <person name="Burton R.S."/>
        </authorList>
    </citation>
    <scope>NUCLEOTIDE SEQUENCE [LARGE SCALE GENOMIC DNA]</scope>
    <source>
        <strain evidence="4 5">San Diego</strain>
    </source>
</reference>
<feature type="region of interest" description="Disordered" evidence="1">
    <location>
        <begin position="278"/>
        <end position="481"/>
    </location>
</feature>
<comment type="caution">
    <text evidence="4">The sequence shown here is derived from an EMBL/GenBank/DDBJ whole genome shotgun (WGS) entry which is preliminary data.</text>
</comment>
<evidence type="ECO:0000256" key="2">
    <source>
        <dbReference type="SAM" id="Phobius"/>
    </source>
</evidence>
<dbReference type="CDD" id="cd00063">
    <property type="entry name" value="FN3"/>
    <property type="match status" value="1"/>
</dbReference>
<keyword evidence="2" id="KW-1133">Transmembrane helix</keyword>
<evidence type="ECO:0000256" key="1">
    <source>
        <dbReference type="SAM" id="MobiDB-lite"/>
    </source>
</evidence>
<feature type="transmembrane region" description="Helical" evidence="2">
    <location>
        <begin position="251"/>
        <end position="272"/>
    </location>
</feature>
<name>A0A553NSP5_TIGCA</name>
<evidence type="ECO:0000313" key="5">
    <source>
        <dbReference type="Proteomes" id="UP000318571"/>
    </source>
</evidence>
<feature type="region of interest" description="Disordered" evidence="1">
    <location>
        <begin position="586"/>
        <end position="683"/>
    </location>
</feature>
<evidence type="ECO:0000313" key="4">
    <source>
        <dbReference type="EMBL" id="TRY68454.1"/>
    </source>
</evidence>
<dbReference type="InterPro" id="IPR036116">
    <property type="entry name" value="FN3_sf"/>
</dbReference>
<dbReference type="STRING" id="6832.A0A553NSP5"/>
<feature type="compositionally biased region" description="Basic and acidic residues" evidence="1">
    <location>
        <begin position="449"/>
        <end position="463"/>
    </location>
</feature>
<evidence type="ECO:0000259" key="3">
    <source>
        <dbReference type="PROSITE" id="PS50853"/>
    </source>
</evidence>
<feature type="compositionally biased region" description="Polar residues" evidence="1">
    <location>
        <begin position="290"/>
        <end position="313"/>
    </location>
</feature>
<dbReference type="Gene3D" id="2.60.40.10">
    <property type="entry name" value="Immunoglobulins"/>
    <property type="match status" value="1"/>
</dbReference>
<feature type="compositionally biased region" description="Low complexity" evidence="1">
    <location>
        <begin position="332"/>
        <end position="342"/>
    </location>
</feature>
<feature type="region of interest" description="Disordered" evidence="1">
    <location>
        <begin position="715"/>
        <end position="757"/>
    </location>
</feature>
<dbReference type="Proteomes" id="UP000318571">
    <property type="component" value="Chromosome 1"/>
</dbReference>
<protein>
    <recommendedName>
        <fullName evidence="3">Fibronectin type-III domain-containing protein</fullName>
    </recommendedName>
</protein>
<organism evidence="4 5">
    <name type="scientific">Tigriopus californicus</name>
    <name type="common">Marine copepod</name>
    <dbReference type="NCBI Taxonomy" id="6832"/>
    <lineage>
        <taxon>Eukaryota</taxon>
        <taxon>Metazoa</taxon>
        <taxon>Ecdysozoa</taxon>
        <taxon>Arthropoda</taxon>
        <taxon>Crustacea</taxon>
        <taxon>Multicrustacea</taxon>
        <taxon>Hexanauplia</taxon>
        <taxon>Copepoda</taxon>
        <taxon>Harpacticoida</taxon>
        <taxon>Harpacticidae</taxon>
        <taxon>Tigriopus</taxon>
    </lineage>
</organism>
<dbReference type="PROSITE" id="PS50853">
    <property type="entry name" value="FN3"/>
    <property type="match status" value="1"/>
</dbReference>
<dbReference type="InterPro" id="IPR013783">
    <property type="entry name" value="Ig-like_fold"/>
</dbReference>
<dbReference type="AlphaFoldDB" id="A0A553NSP5"/>
<gene>
    <name evidence="4" type="ORF">TCAL_14203</name>
</gene>
<feature type="compositionally biased region" description="Polar residues" evidence="1">
    <location>
        <begin position="416"/>
        <end position="426"/>
    </location>
</feature>
<feature type="domain" description="Fibronectin type-III" evidence="3">
    <location>
        <begin position="36"/>
        <end position="146"/>
    </location>
</feature>
<dbReference type="SUPFAM" id="SSF49265">
    <property type="entry name" value="Fibronectin type III"/>
    <property type="match status" value="1"/>
</dbReference>
<feature type="compositionally biased region" description="Polar residues" evidence="1">
    <location>
        <begin position="723"/>
        <end position="732"/>
    </location>
</feature>
<feature type="compositionally biased region" description="Low complexity" evidence="1">
    <location>
        <begin position="519"/>
        <end position="529"/>
    </location>
</feature>
<accession>A0A553NSP5</accession>
<sequence>MDVKSAKVGPQCHEPGSVADRFLLTVKDSDLCPLPSVSSLTFNNIDPNNFLITWESPDTNMTGLKGFIVAYHRLDQNDQVKKYRVGPTVRGFRINMVDENSRYLVCVITRGSSYLDGEDDYDYMDDYGGEDLSDEADSNQFYVMPLELTEDGQTSSDLEPKEAGHTAQSASNPLFEHFLLFGFGSSDDKADSNASSNDTFFDLLSYPSSNDTELFVTRPTVVNLGSQSSKCIQIRTPLDPAKLSLIDNKRVSVVIGVSMGLIVFVLIIISIVTAKPKHKDDDEEDVPITDSGNMSQKSPKNSNSFQLKQTSLERNGPTTTSTAPPPPRLSRSESQNSSLLSRPHPPHPHLTDETPIQPDRRRNKTKDRTRSNPSESGTLLRRGNMSRQVSEEAKTAKNAKNATALPLPPEGPVPKSNRTQRTLAKQSSTDSGDLSRHSSSDSNPRHSRRNSDGYDGYNHHQEGMRGTGLGGQTSWHGTPRVGLRHRNTMFDMRADAYSTTFPRRNAESGGLGRVPNFASGSGMSLDSSSNPNLLKRRSDPSHLEGSNGSIPLIEYYVAETNHRGNLMPSFPAAGPPMYRPPPPPPGMAHTHAHNPQFHRFPGVPPGYPPMRWSRPGPPNLGSSKAPLHQQRGAVLNNSMSPRTNRGDNHPLPPPPSANQVPLHPSHLSGNHSGPSPGLPLGAHTRIANHVGVNGGENGSLAPSNGVTAEDLESIDYYPDAPTTPRSTLSRMASSNSLGRPPPPSPNPSTVGGAGGSRSFLKYNSFANY</sequence>
<keyword evidence="2" id="KW-0812">Transmembrane</keyword>
<keyword evidence="2" id="KW-0472">Membrane</keyword>
<dbReference type="InterPro" id="IPR003961">
    <property type="entry name" value="FN3_dom"/>
</dbReference>
<proteinExistence type="predicted"/>
<dbReference type="EMBL" id="VCGU01000010">
    <property type="protein sequence ID" value="TRY68454.1"/>
    <property type="molecule type" value="Genomic_DNA"/>
</dbReference>